<evidence type="ECO:0000259" key="10">
    <source>
        <dbReference type="PROSITE" id="PS50001"/>
    </source>
</evidence>
<dbReference type="Pfam" id="PF00017">
    <property type="entry name" value="SH2"/>
    <property type="match status" value="1"/>
</dbReference>
<dbReference type="Gene3D" id="3.90.190.10">
    <property type="entry name" value="Protein tyrosine phosphatase superfamily"/>
    <property type="match status" value="1"/>
</dbReference>
<dbReference type="InterPro" id="IPR035892">
    <property type="entry name" value="C2_domain_sf"/>
</dbReference>
<evidence type="ECO:0000313" key="13">
    <source>
        <dbReference type="Proteomes" id="UP000054630"/>
    </source>
</evidence>
<gene>
    <name evidence="12" type="primary">TNS</name>
    <name evidence="12" type="ORF">T07_1361</name>
</gene>
<dbReference type="EMBL" id="JYDL01000018">
    <property type="protein sequence ID" value="KRX24368.1"/>
    <property type="molecule type" value="Genomic_DNA"/>
</dbReference>
<dbReference type="GO" id="GO:0005925">
    <property type="term" value="C:focal adhesion"/>
    <property type="evidence" value="ECO:0007669"/>
    <property type="project" value="TreeGrafter"/>
</dbReference>
<dbReference type="InterPro" id="IPR014020">
    <property type="entry name" value="Tensin_C2-dom"/>
</dbReference>
<proteinExistence type="inferred from homology"/>
<protein>
    <submittedName>
        <fullName evidence="12">Tensin</fullName>
    </submittedName>
</protein>
<keyword evidence="13" id="KW-1185">Reference proteome</keyword>
<dbReference type="Gene3D" id="2.60.40.1110">
    <property type="match status" value="1"/>
</dbReference>
<evidence type="ECO:0000256" key="4">
    <source>
        <dbReference type="ARBA" id="ARBA00022801"/>
    </source>
</evidence>
<reference evidence="12 13" key="1">
    <citation type="submission" date="2015-01" db="EMBL/GenBank/DDBJ databases">
        <title>Evolution of Trichinella species and genotypes.</title>
        <authorList>
            <person name="Korhonen P.K."/>
            <person name="Edoardo P."/>
            <person name="Giuseppe L.R."/>
            <person name="Gasser R.B."/>
        </authorList>
    </citation>
    <scope>NUCLEOTIDE SEQUENCE [LARGE SCALE GENOMIC DNA]</scope>
    <source>
        <strain evidence="12">ISS37</strain>
    </source>
</reference>
<comment type="caution">
    <text evidence="12">The sequence shown here is derived from an EMBL/GenBank/DDBJ whole genome shotgun (WGS) entry which is preliminary data.</text>
</comment>
<feature type="region of interest" description="Disordered" evidence="9">
    <location>
        <begin position="975"/>
        <end position="1013"/>
    </location>
</feature>
<dbReference type="Pfam" id="PF08416">
    <property type="entry name" value="PTB"/>
    <property type="match status" value="1"/>
</dbReference>
<comment type="similarity">
    <text evidence="2">Belongs to the PTEN phosphatase protein family.</text>
</comment>
<feature type="compositionally biased region" description="Basic and acidic residues" evidence="9">
    <location>
        <begin position="439"/>
        <end position="452"/>
    </location>
</feature>
<feature type="compositionally biased region" description="Low complexity" evidence="9">
    <location>
        <begin position="708"/>
        <end position="723"/>
    </location>
</feature>
<keyword evidence="6" id="KW-0965">Cell junction</keyword>
<dbReference type="InterPro" id="IPR035012">
    <property type="entry name" value="Tensin-like_SH2"/>
</dbReference>
<dbReference type="InterPro" id="IPR036860">
    <property type="entry name" value="SH2_dom_sf"/>
</dbReference>
<keyword evidence="7 8" id="KW-0727">SH2 domain</keyword>
<evidence type="ECO:0000256" key="2">
    <source>
        <dbReference type="ARBA" id="ARBA00007881"/>
    </source>
</evidence>
<feature type="region of interest" description="Disordered" evidence="9">
    <location>
        <begin position="393"/>
        <end position="470"/>
    </location>
</feature>
<feature type="region of interest" description="Disordered" evidence="9">
    <location>
        <begin position="543"/>
        <end position="575"/>
    </location>
</feature>
<dbReference type="SMART" id="SM00462">
    <property type="entry name" value="PTB"/>
    <property type="match status" value="1"/>
</dbReference>
<dbReference type="InterPro" id="IPR006020">
    <property type="entry name" value="PTB/PI_dom"/>
</dbReference>
<evidence type="ECO:0000313" key="12">
    <source>
        <dbReference type="EMBL" id="KRX24368.1"/>
    </source>
</evidence>
<dbReference type="InterPro" id="IPR029021">
    <property type="entry name" value="Prot-tyrosine_phosphatase-like"/>
</dbReference>
<evidence type="ECO:0000259" key="11">
    <source>
        <dbReference type="PROSITE" id="PS51182"/>
    </source>
</evidence>
<evidence type="ECO:0000256" key="3">
    <source>
        <dbReference type="ARBA" id="ARBA00022553"/>
    </source>
</evidence>
<feature type="non-terminal residue" evidence="12">
    <location>
        <position position="1608"/>
    </location>
</feature>
<dbReference type="SUPFAM" id="SSF50729">
    <property type="entry name" value="PH domain-like"/>
    <property type="match status" value="1"/>
</dbReference>
<evidence type="ECO:0000256" key="9">
    <source>
        <dbReference type="SAM" id="MobiDB-lite"/>
    </source>
</evidence>
<sequence length="1608" mass="178418">MLIIRKSVARMRGGNGNLSSVQLVCCCPIDFIYKVQHLHAVLPSPGNIMKSSQRTRNSKVTRNNSCQPSSMLTFAFAGCDDLYSKSVQLTIKMLASKHDGKFKIFNVSKERSELANLNVFECGWPECLAPALEKLCTICKEMDRWLELSTENVVVIHQKGGFRRATVVVSAFMHYCSICASESQMLEHLAMQQYCKQHSLLPSQRRYVQNFANLLSERIQVNSEPVVLYTLVVRGLTKRCPVYFKIYGKMVPVFTSNVVSGNAAEVLVARFRPPVSLRGDILLKCCSAEDEFHQKCTLFQCQFNTCTVNNHSCRKIVFKNDELDYPISENLSLELFCAIIEPNCKSEIYPTDDNGNNSSSLLSFNTSNIEPVYLEPSTDNSFNSFEWFYDHNSSNEDGSKAEQQSSGGTTLAMRRRTATTPPPRDADPILEPDPDADLDVDHDRATEAGKDNGRKKRWLSRGSVESGRRDVEPALERPVVVDVRGKRASFDVVTADSLGIVDVSPFRVGRAGVDRETRAPHWAPPQTRRVIDTNYGPFESPFRPPAVVPPGKRAASPAPVRGHHARASPTVDKGDIDVDLVGEDRYDPQSRAFSYVPAQSLEEHFRAPKKPTKLVPAFKYTDNWTVADEPLVAVEEDPASARVPNFDDLCDPNFYLNFDNGRLSGTATESHNGAETDHHALSLCTDVSVDCPIGDQGSNAWGADDNDPQQQQQPAAEASSKPSSTRHPSTFHSNNYHSPLSAATLDSRWSPSPSSRGDFHFDDLTLGLEPLQTRRYQHRPGQQLLLFDCSEPTTPRPFNNRCPSPNFYRNRQKLQVETRPVYTPTAWEERFLGGLGDQWDDSQRVSMSRRPLYYGNSLPEWPAESDADSISAGGPVDSESWLDLQMQKLKIRREVNDPTRRRRREQERLLLEELKQVQHVDGGRGRFGRHGAVAGAVAGSKGAPLMDESTASAVSSISNSSPGRANEESHTITITNNNNTTTTTTPPHPGFTRRKTNNANTTIPTSDHDTSPLLDVQSTVGRNRDGLWSSSSSSHRHACYNPHQTNFDHCYYYSNTLSSTKSASSPKSILKKPKSFPAQPFVSPSYQATEELQSGNYYHDQVDGPDSSSYLKSRIDNTLASTDQPDYASSYMINSPARVETPAFPVRRMETPLPYHPLLYAGASTDDSRMMMSKVQNKPPPPPPPMSIRSLSPGSHYYAHSVRSSLASLLARMDGPRYITTSSSSSSCSACPNESNPTTNITATTHYTTTITPNAEIVDPMSPLKMIDDLFTSWKTKTMEVVHHHPVFVKDTSKYWYKPQISREETISVLKDKQPGSFIIRDSSSFPGAFGLALKVATAPPGVMTKGNSDGSELVRHFLIETTAKGVKLKGCNNEPVFGSLAALVYQHSITPLALPCKLLLPDYDPAVSVEQVTTAQQLLEQGAACNVTYLYSNETESLTGPEAIRRTIDSALVLSSQKKIEPLNVHFKVSSQGITITDNTRKVFFRRHYPVQTITHCGLDPENRQWCCNSNSGPARIYGFVARKSLAKSENVCHLFAELEPEQPASAICQFFFHGRCCFEITLPTGNGSSPSSSSISRMGEEASSSRLVVFIDEVKKKEKTNSSIYK</sequence>
<dbReference type="SUPFAM" id="SSF55550">
    <property type="entry name" value="SH2 domain"/>
    <property type="match status" value="1"/>
</dbReference>
<organism evidence="12 13">
    <name type="scientific">Trichinella nelsoni</name>
    <dbReference type="NCBI Taxonomy" id="6336"/>
    <lineage>
        <taxon>Eukaryota</taxon>
        <taxon>Metazoa</taxon>
        <taxon>Ecdysozoa</taxon>
        <taxon>Nematoda</taxon>
        <taxon>Enoplea</taxon>
        <taxon>Dorylaimia</taxon>
        <taxon>Trichinellida</taxon>
        <taxon>Trichinellidae</taxon>
        <taxon>Trichinella</taxon>
    </lineage>
</organism>
<dbReference type="InterPro" id="IPR013625">
    <property type="entry name" value="PTB"/>
</dbReference>
<dbReference type="PANTHER" id="PTHR45734">
    <property type="entry name" value="TENSIN"/>
    <property type="match status" value="1"/>
</dbReference>
<dbReference type="Gene3D" id="2.30.29.30">
    <property type="entry name" value="Pleckstrin-homology domain (PH domain)/Phosphotyrosine-binding domain (PTB)"/>
    <property type="match status" value="1"/>
</dbReference>
<comment type="subcellular location">
    <subcellularLocation>
        <location evidence="1">Cell junction</location>
    </subcellularLocation>
</comment>
<keyword evidence="3" id="KW-0597">Phosphoprotein</keyword>
<dbReference type="Gene3D" id="3.30.505.10">
    <property type="entry name" value="SH2 domain"/>
    <property type="match status" value="1"/>
</dbReference>
<evidence type="ECO:0000256" key="5">
    <source>
        <dbReference type="ARBA" id="ARBA00022912"/>
    </source>
</evidence>
<feature type="compositionally biased region" description="Polar residues" evidence="9">
    <location>
        <begin position="725"/>
        <end position="737"/>
    </location>
</feature>
<dbReference type="PROSITE" id="PS50001">
    <property type="entry name" value="SH2"/>
    <property type="match status" value="1"/>
</dbReference>
<accession>A0A0V0SCC0</accession>
<dbReference type="Pfam" id="PF10409">
    <property type="entry name" value="PTEN_C2"/>
    <property type="match status" value="1"/>
</dbReference>
<feature type="domain" description="C2 tensin-type" evidence="11">
    <location>
        <begin position="223"/>
        <end position="353"/>
    </location>
</feature>
<dbReference type="InterPro" id="IPR011993">
    <property type="entry name" value="PH-like_dom_sf"/>
</dbReference>
<dbReference type="OrthoDB" id="6273691at2759"/>
<feature type="compositionally biased region" description="Low complexity" evidence="9">
    <location>
        <begin position="975"/>
        <end position="985"/>
    </location>
</feature>
<keyword evidence="5" id="KW-0904">Protein phosphatase</keyword>
<dbReference type="GO" id="GO:0004721">
    <property type="term" value="F:phosphoprotein phosphatase activity"/>
    <property type="evidence" value="ECO:0007669"/>
    <property type="project" value="UniProtKB-KW"/>
</dbReference>
<evidence type="ECO:0000256" key="7">
    <source>
        <dbReference type="ARBA" id="ARBA00022999"/>
    </source>
</evidence>
<keyword evidence="4" id="KW-0378">Hydrolase</keyword>
<dbReference type="SUPFAM" id="SSF52799">
    <property type="entry name" value="(Phosphotyrosine protein) phosphatases II"/>
    <property type="match status" value="1"/>
</dbReference>
<feature type="domain" description="SH2" evidence="10">
    <location>
        <begin position="1296"/>
        <end position="1403"/>
    </location>
</feature>
<dbReference type="FunFam" id="3.30.505.10:FF:000002">
    <property type="entry name" value="Tensin 1"/>
    <property type="match status" value="1"/>
</dbReference>
<feature type="compositionally biased region" description="Acidic residues" evidence="9">
    <location>
        <begin position="428"/>
        <end position="438"/>
    </location>
</feature>
<dbReference type="SMART" id="SM00252">
    <property type="entry name" value="SH2"/>
    <property type="match status" value="1"/>
</dbReference>
<feature type="region of interest" description="Disordered" evidence="9">
    <location>
        <begin position="695"/>
        <end position="737"/>
    </location>
</feature>
<dbReference type="InterPro" id="IPR000980">
    <property type="entry name" value="SH2"/>
</dbReference>
<dbReference type="PANTHER" id="PTHR45734:SF10">
    <property type="entry name" value="BLISTERY, ISOFORM A"/>
    <property type="match status" value="1"/>
</dbReference>
<dbReference type="SMART" id="SM01326">
    <property type="entry name" value="PTEN_C2"/>
    <property type="match status" value="1"/>
</dbReference>
<dbReference type="InterPro" id="IPR033929">
    <property type="entry name" value="Tensin_PTB"/>
</dbReference>
<dbReference type="CDD" id="cd09927">
    <property type="entry name" value="SH2_Tensin_like"/>
    <property type="match status" value="1"/>
</dbReference>
<dbReference type="InterPro" id="IPR051484">
    <property type="entry name" value="Tensin_PTEN_phosphatase"/>
</dbReference>
<evidence type="ECO:0000256" key="6">
    <source>
        <dbReference type="ARBA" id="ARBA00022949"/>
    </source>
</evidence>
<name>A0A0V0SCC0_9BILA</name>
<evidence type="ECO:0000256" key="1">
    <source>
        <dbReference type="ARBA" id="ARBA00004282"/>
    </source>
</evidence>
<dbReference type="CDD" id="cd01213">
    <property type="entry name" value="PTB_tensin"/>
    <property type="match status" value="1"/>
</dbReference>
<dbReference type="PROSITE" id="PS51182">
    <property type="entry name" value="C2_TENSIN"/>
    <property type="match status" value="1"/>
</dbReference>
<evidence type="ECO:0000256" key="8">
    <source>
        <dbReference type="PROSITE-ProRule" id="PRU00191"/>
    </source>
</evidence>
<dbReference type="Proteomes" id="UP000054630">
    <property type="component" value="Unassembled WGS sequence"/>
</dbReference>
<dbReference type="SUPFAM" id="SSF49562">
    <property type="entry name" value="C2 domain (Calcium/lipid-binding domain, CaLB)"/>
    <property type="match status" value="1"/>
</dbReference>